<evidence type="ECO:0000256" key="1">
    <source>
        <dbReference type="ARBA" id="ARBA00000185"/>
    </source>
</evidence>
<dbReference type="GO" id="GO:0003918">
    <property type="term" value="F:DNA topoisomerase type II (double strand cut, ATP-hydrolyzing) activity"/>
    <property type="evidence" value="ECO:0007669"/>
    <property type="project" value="UniProtKB-EC"/>
</dbReference>
<keyword evidence="5" id="KW-0479">Metal-binding</keyword>
<dbReference type="InterPro" id="IPR002815">
    <property type="entry name" value="Spo11/TopoVI_A"/>
</dbReference>
<gene>
    <name evidence="12" type="ORF">LAQU0_S04e05050g</name>
</gene>
<dbReference type="EMBL" id="LN890563">
    <property type="protein sequence ID" value="CUS21967.1"/>
    <property type="molecule type" value="Genomic_DNA"/>
</dbReference>
<dbReference type="GO" id="GO:0000706">
    <property type="term" value="P:meiotic DNA double-strand break processing"/>
    <property type="evidence" value="ECO:0007669"/>
    <property type="project" value="TreeGrafter"/>
</dbReference>
<evidence type="ECO:0000256" key="6">
    <source>
        <dbReference type="ARBA" id="ARBA00022842"/>
    </source>
</evidence>
<dbReference type="Gene3D" id="3.40.1360.10">
    <property type="match status" value="1"/>
</dbReference>
<dbReference type="EC" id="5.6.2.2" evidence="4"/>
<dbReference type="GO" id="GO:0007131">
    <property type="term" value="P:reciprocal meiotic recombination"/>
    <property type="evidence" value="ECO:0007669"/>
    <property type="project" value="TreeGrafter"/>
</dbReference>
<evidence type="ECO:0000259" key="10">
    <source>
        <dbReference type="Pfam" id="PF04406"/>
    </source>
</evidence>
<dbReference type="InterPro" id="IPR034136">
    <property type="entry name" value="TOPRIM_Topo6A/Spo11"/>
</dbReference>
<dbReference type="Pfam" id="PF04406">
    <property type="entry name" value="TP6A_N"/>
    <property type="match status" value="1"/>
</dbReference>
<dbReference type="GO" id="GO:0003677">
    <property type="term" value="F:DNA binding"/>
    <property type="evidence" value="ECO:0007669"/>
    <property type="project" value="UniProtKB-KW"/>
</dbReference>
<dbReference type="GO" id="GO:0042138">
    <property type="term" value="P:meiotic DNA double-strand break formation"/>
    <property type="evidence" value="ECO:0007669"/>
    <property type="project" value="TreeGrafter"/>
</dbReference>
<dbReference type="InterPro" id="IPR036388">
    <property type="entry name" value="WH-like_DNA-bd_sf"/>
</dbReference>
<dbReference type="AlphaFoldDB" id="A0A0P1KQS7"/>
<evidence type="ECO:0000256" key="2">
    <source>
        <dbReference type="ARBA" id="ARBA00001946"/>
    </source>
</evidence>
<evidence type="ECO:0000313" key="12">
    <source>
        <dbReference type="EMBL" id="CUS21967.1"/>
    </source>
</evidence>
<name>A0A0P1KQS7_9SACH</name>
<dbReference type="InterPro" id="IPR013049">
    <property type="entry name" value="Spo11/TopoVI_A_N"/>
</dbReference>
<evidence type="ECO:0000313" key="13">
    <source>
        <dbReference type="Proteomes" id="UP000236544"/>
    </source>
</evidence>
<dbReference type="PANTHER" id="PTHR10848">
    <property type="entry name" value="MEIOTIC RECOMBINATION PROTEIN SPO11"/>
    <property type="match status" value="1"/>
</dbReference>
<keyword evidence="8" id="KW-0238">DNA-binding</keyword>
<evidence type="ECO:0000259" key="11">
    <source>
        <dbReference type="Pfam" id="PF21180"/>
    </source>
</evidence>
<evidence type="ECO:0000256" key="5">
    <source>
        <dbReference type="ARBA" id="ARBA00022723"/>
    </source>
</evidence>
<dbReference type="Pfam" id="PF21180">
    <property type="entry name" value="TOP6A-Spo11_Toprim"/>
    <property type="match status" value="1"/>
</dbReference>
<comment type="cofactor">
    <cofactor evidence="2">
        <name>Mg(2+)</name>
        <dbReference type="ChEBI" id="CHEBI:18420"/>
    </cofactor>
</comment>
<dbReference type="CDD" id="cd00223">
    <property type="entry name" value="TOPRIM_TopoIIB_SPO"/>
    <property type="match status" value="1"/>
</dbReference>
<dbReference type="OrthoDB" id="5377392at2759"/>
<dbReference type="Proteomes" id="UP000236544">
    <property type="component" value="Unassembled WGS sequence"/>
</dbReference>
<dbReference type="Gene3D" id="1.10.10.10">
    <property type="entry name" value="Winged helix-like DNA-binding domain superfamily/Winged helix DNA-binding domain"/>
    <property type="match status" value="1"/>
</dbReference>
<accession>A0A0P1KQS7</accession>
<keyword evidence="6" id="KW-0460">Magnesium</keyword>
<feature type="domain" description="Topoisomerase 6 subunit A/Spo11 TOPRIM" evidence="11">
    <location>
        <begin position="213"/>
        <end position="374"/>
    </location>
</feature>
<evidence type="ECO:0000256" key="9">
    <source>
        <dbReference type="ARBA" id="ARBA00023235"/>
    </source>
</evidence>
<comment type="similarity">
    <text evidence="3">Belongs to the TOP6A family.</text>
</comment>
<organism evidence="12 13">
    <name type="scientific">Lachancea quebecensis</name>
    <dbReference type="NCBI Taxonomy" id="1654605"/>
    <lineage>
        <taxon>Eukaryota</taxon>
        <taxon>Fungi</taxon>
        <taxon>Dikarya</taxon>
        <taxon>Ascomycota</taxon>
        <taxon>Saccharomycotina</taxon>
        <taxon>Saccharomycetes</taxon>
        <taxon>Saccharomycetales</taxon>
        <taxon>Saccharomycetaceae</taxon>
        <taxon>Lachancea</taxon>
    </lineage>
</organism>
<reference evidence="13" key="1">
    <citation type="submission" date="2015-10" db="EMBL/GenBank/DDBJ databases">
        <authorList>
            <person name="Devillers H."/>
        </authorList>
    </citation>
    <scope>NUCLEOTIDE SEQUENCE [LARGE SCALE GENOMIC DNA]</scope>
</reference>
<dbReference type="GO" id="GO:0005524">
    <property type="term" value="F:ATP binding"/>
    <property type="evidence" value="ECO:0007669"/>
    <property type="project" value="InterPro"/>
</dbReference>
<dbReference type="SUPFAM" id="SSF56726">
    <property type="entry name" value="DNA topoisomerase IV, alpha subunit"/>
    <property type="match status" value="1"/>
</dbReference>
<dbReference type="GO" id="GO:0000228">
    <property type="term" value="C:nuclear chromosome"/>
    <property type="evidence" value="ECO:0007669"/>
    <property type="project" value="TreeGrafter"/>
</dbReference>
<keyword evidence="7" id="KW-0799">Topoisomerase</keyword>
<evidence type="ECO:0000256" key="8">
    <source>
        <dbReference type="ARBA" id="ARBA00023125"/>
    </source>
</evidence>
<keyword evidence="9" id="KW-0413">Isomerase</keyword>
<dbReference type="InterPro" id="IPR036078">
    <property type="entry name" value="Spo11/TopoVI_A_sf"/>
</dbReference>
<proteinExistence type="inferred from homology"/>
<evidence type="ECO:0000256" key="4">
    <source>
        <dbReference type="ARBA" id="ARBA00012895"/>
    </source>
</evidence>
<dbReference type="PRINTS" id="PR01550">
    <property type="entry name" value="TOP6AFAMILY"/>
</dbReference>
<feature type="domain" description="Spo11/DNA topoisomerase VI subunit A N-terminal" evidence="10">
    <location>
        <begin position="104"/>
        <end position="163"/>
    </location>
</feature>
<protein>
    <recommendedName>
        <fullName evidence="4">DNA topoisomerase (ATP-hydrolyzing)</fullName>
        <ecNumber evidence="4">5.6.2.2</ecNumber>
    </recommendedName>
</protein>
<sequence>MGIQANVKLRESLHDFKHGKQLRTRRLLMDALTPCAREIRLTKPDDSEQLAAEISTLLSLMKNAVEQHGEPLHIVLGLYGKQVKQPMRFPFYGFERVAGVSADKTAILISLMKRVQRQLDLKETCTVRDVFYINVELYKNQRMVTEWLNALSEAFELPHRDMLRVVAAQKGLCFTPIDLHHGDSMILKHQKSLIPFMDINTHFTGMWSGVDRVVVLEKDAVFNTLVDSLPVSASALIVTGKGYPDWRTRHFLNKLMLSCPPRVVFEVYTDSDPYGIDIALKYVQNCEKFVYNCPKLCYKGVLIQELLNDRLSTRGLQLLNLTIRDINFGMRLLQRAAGLELPGNNKRVLTQELQRQLFYSKKAEMNSVSNSDFASYFSKKIK</sequence>
<dbReference type="GO" id="GO:0046872">
    <property type="term" value="F:metal ion binding"/>
    <property type="evidence" value="ECO:0007669"/>
    <property type="project" value="UniProtKB-KW"/>
</dbReference>
<dbReference type="PANTHER" id="PTHR10848:SF0">
    <property type="entry name" value="MEIOTIC RECOMBINATION PROTEIN SPO11"/>
    <property type="match status" value="1"/>
</dbReference>
<comment type="catalytic activity">
    <reaction evidence="1">
        <text>ATP-dependent breakage, passage and rejoining of double-stranded DNA.</text>
        <dbReference type="EC" id="5.6.2.2"/>
    </reaction>
</comment>
<keyword evidence="13" id="KW-1185">Reference proteome</keyword>
<evidence type="ECO:0000256" key="3">
    <source>
        <dbReference type="ARBA" id="ARBA00006559"/>
    </source>
</evidence>
<evidence type="ECO:0000256" key="7">
    <source>
        <dbReference type="ARBA" id="ARBA00023029"/>
    </source>
</evidence>